<sequence>MEVGKIPGPRLRMCHALPVFEIDRPKLEGSVAVGDGRRLGFAQFGKLTARPFFWLHGTPGARRQIPPEARQLAVENELCIIGLDRPGVGSSTAYRYANVLEFSGDLLSLANALDIEEFGVIGLSGGGPYSLATAYAAPDRVKAVGVMGGVAPTVGPEAIGGGAVELAKLTAPLLQVAGAPIGKVLSSLLSVARPVAEPAINLYGRLSPQGDRELLARPEFRAMFLDDLLHGGSRRMEAPFADAIVFARDWGFRVADITTPVRWWHGDKDHIIPYAHGEHMVSLLPNAKLFEMPDESHLGGLGFAQTILAELNAAWDGQE</sequence>
<accession>A0A7I9UUN9</accession>
<evidence type="ECO:0000313" key="3">
    <source>
        <dbReference type="Proteomes" id="UP000444980"/>
    </source>
</evidence>
<dbReference type="Gene3D" id="3.40.50.1820">
    <property type="entry name" value="alpha/beta hydrolase"/>
    <property type="match status" value="1"/>
</dbReference>
<reference evidence="3" key="1">
    <citation type="submission" date="2019-06" db="EMBL/GenBank/DDBJ databases">
        <title>Gordonia isolated from sludge of a wastewater treatment plant.</title>
        <authorList>
            <person name="Tamura T."/>
            <person name="Aoyama K."/>
            <person name="Kang Y."/>
            <person name="Saito S."/>
            <person name="Akiyama N."/>
            <person name="Yazawa K."/>
            <person name="Gonoi T."/>
            <person name="Mikami Y."/>
        </authorList>
    </citation>
    <scope>NUCLEOTIDE SEQUENCE [LARGE SCALE GENOMIC DNA]</scope>
    <source>
        <strain evidence="3">NBRC 107697</strain>
    </source>
</reference>
<protein>
    <submittedName>
        <fullName evidence="2">Alpha/beta hydrolase</fullName>
    </submittedName>
</protein>
<dbReference type="EMBL" id="BJOU01000001">
    <property type="protein sequence ID" value="GED96884.1"/>
    <property type="molecule type" value="Genomic_DNA"/>
</dbReference>
<evidence type="ECO:0000259" key="1">
    <source>
        <dbReference type="Pfam" id="PF00561"/>
    </source>
</evidence>
<organism evidence="2 3">
    <name type="scientific">Gordonia crocea</name>
    <dbReference type="NCBI Taxonomy" id="589162"/>
    <lineage>
        <taxon>Bacteria</taxon>
        <taxon>Bacillati</taxon>
        <taxon>Actinomycetota</taxon>
        <taxon>Actinomycetes</taxon>
        <taxon>Mycobacteriales</taxon>
        <taxon>Gordoniaceae</taxon>
        <taxon>Gordonia</taxon>
    </lineage>
</organism>
<dbReference type="InterPro" id="IPR029058">
    <property type="entry name" value="AB_hydrolase_fold"/>
</dbReference>
<feature type="domain" description="AB hydrolase-1" evidence="1">
    <location>
        <begin position="51"/>
        <end position="149"/>
    </location>
</feature>
<comment type="caution">
    <text evidence="2">The sequence shown here is derived from an EMBL/GenBank/DDBJ whole genome shotgun (WGS) entry which is preliminary data.</text>
</comment>
<dbReference type="GO" id="GO:0016787">
    <property type="term" value="F:hydrolase activity"/>
    <property type="evidence" value="ECO:0007669"/>
    <property type="project" value="UniProtKB-KW"/>
</dbReference>
<dbReference type="PANTHER" id="PTHR43433">
    <property type="entry name" value="HYDROLASE, ALPHA/BETA FOLD FAMILY PROTEIN"/>
    <property type="match status" value="1"/>
</dbReference>
<dbReference type="PANTHER" id="PTHR43433:SF10">
    <property type="entry name" value="AB HYDROLASE-1 DOMAIN-CONTAINING PROTEIN"/>
    <property type="match status" value="1"/>
</dbReference>
<dbReference type="InterPro" id="IPR000073">
    <property type="entry name" value="AB_hydrolase_1"/>
</dbReference>
<proteinExistence type="predicted"/>
<keyword evidence="3" id="KW-1185">Reference proteome</keyword>
<dbReference type="AlphaFoldDB" id="A0A7I9UUN9"/>
<dbReference type="SUPFAM" id="SSF53474">
    <property type="entry name" value="alpha/beta-Hydrolases"/>
    <property type="match status" value="1"/>
</dbReference>
<dbReference type="Proteomes" id="UP000444980">
    <property type="component" value="Unassembled WGS sequence"/>
</dbReference>
<gene>
    <name evidence="2" type="ORF">nbrc107697_09230</name>
</gene>
<keyword evidence="2" id="KW-0378">Hydrolase</keyword>
<name>A0A7I9UUN9_9ACTN</name>
<evidence type="ECO:0000313" key="2">
    <source>
        <dbReference type="EMBL" id="GED96884.1"/>
    </source>
</evidence>
<dbReference type="InterPro" id="IPR050471">
    <property type="entry name" value="AB_hydrolase"/>
</dbReference>
<dbReference type="Pfam" id="PF00561">
    <property type="entry name" value="Abhydrolase_1"/>
    <property type="match status" value="1"/>
</dbReference>